<gene>
    <name evidence="2" type="ORF">BESB_025150</name>
</gene>
<sequence>MEVMETSEANAPLQEPLATGSATSQPAASAATRGKAIAAVSPSQLKQEGEEGELDGASVSSPGSPDATSGAHSASAVAAAAAVSSAEQLRELDWHKIPRESPTVNLVAPLFNDLLGQCGSAPHTPTLDQQRMATSSARTSSAGARTVFVQSLEPHGGLAAPASFVAGEGMPQTAYSELWKPPGKTLARLDKAPAVHSAPREQALGGAGVGAAPGTAVPVFGLEAARHELPTRHLSIHFPHRLTPLGGSTQRKTLLGAAFRRLSLRPMYHLCGESWGSAQSCPSARCFLRIPPSQPSAVLTLQV</sequence>
<dbReference type="GeneID" id="40307575"/>
<dbReference type="AlphaFoldDB" id="A0A2A9M0R8"/>
<dbReference type="KEGG" id="bbes:BESB_025150"/>
<reference evidence="2 3" key="1">
    <citation type="submission" date="2017-09" db="EMBL/GenBank/DDBJ databases">
        <title>Genome sequencing of Besnoitia besnoiti strain Bb-Ger1.</title>
        <authorList>
            <person name="Schares G."/>
            <person name="Venepally P."/>
            <person name="Lorenzi H.A."/>
        </authorList>
    </citation>
    <scope>NUCLEOTIDE SEQUENCE [LARGE SCALE GENOMIC DNA]</scope>
    <source>
        <strain evidence="2 3">Bb-Ger1</strain>
    </source>
</reference>
<feature type="region of interest" description="Disordered" evidence="1">
    <location>
        <begin position="1"/>
        <end position="73"/>
    </location>
</feature>
<dbReference type="Proteomes" id="UP000224006">
    <property type="component" value="Unassembled WGS sequence"/>
</dbReference>
<evidence type="ECO:0000313" key="3">
    <source>
        <dbReference type="Proteomes" id="UP000224006"/>
    </source>
</evidence>
<dbReference type="RefSeq" id="XP_029215558.1">
    <property type="nucleotide sequence ID" value="XM_029361203.1"/>
</dbReference>
<evidence type="ECO:0000313" key="2">
    <source>
        <dbReference type="EMBL" id="PFH31549.1"/>
    </source>
</evidence>
<dbReference type="EMBL" id="NWUJ01000014">
    <property type="protein sequence ID" value="PFH31549.1"/>
    <property type="molecule type" value="Genomic_DNA"/>
</dbReference>
<dbReference type="VEuPathDB" id="ToxoDB:BESB_025150"/>
<comment type="caution">
    <text evidence="2">The sequence shown here is derived from an EMBL/GenBank/DDBJ whole genome shotgun (WGS) entry which is preliminary data.</text>
</comment>
<name>A0A2A9M0R8_BESBE</name>
<protein>
    <submittedName>
        <fullName evidence="2">Uncharacterized protein</fullName>
    </submittedName>
</protein>
<evidence type="ECO:0000256" key="1">
    <source>
        <dbReference type="SAM" id="MobiDB-lite"/>
    </source>
</evidence>
<keyword evidence="3" id="KW-1185">Reference proteome</keyword>
<organism evidence="2 3">
    <name type="scientific">Besnoitia besnoiti</name>
    <name type="common">Apicomplexan protozoan</name>
    <dbReference type="NCBI Taxonomy" id="94643"/>
    <lineage>
        <taxon>Eukaryota</taxon>
        <taxon>Sar</taxon>
        <taxon>Alveolata</taxon>
        <taxon>Apicomplexa</taxon>
        <taxon>Conoidasida</taxon>
        <taxon>Coccidia</taxon>
        <taxon>Eucoccidiorida</taxon>
        <taxon>Eimeriorina</taxon>
        <taxon>Sarcocystidae</taxon>
        <taxon>Besnoitia</taxon>
    </lineage>
</organism>
<proteinExistence type="predicted"/>
<feature type="compositionally biased region" description="Low complexity" evidence="1">
    <location>
        <begin position="18"/>
        <end position="32"/>
    </location>
</feature>
<accession>A0A2A9M0R8</accession>